<evidence type="ECO:0000313" key="2">
    <source>
        <dbReference type="EMBL" id="BAB99069.1"/>
    </source>
</evidence>
<feature type="compositionally biased region" description="Low complexity" evidence="1">
    <location>
        <begin position="161"/>
        <end position="172"/>
    </location>
</feature>
<gene>
    <name evidence="2" type="ordered locus">Cgl1676</name>
</gene>
<name>Q8NPY5_CORGL</name>
<keyword evidence="3" id="KW-1185">Reference proteome</keyword>
<protein>
    <submittedName>
        <fullName evidence="2">Uncharacterized protein</fullName>
    </submittedName>
</protein>
<accession>Q8NPY5</accession>
<dbReference type="Proteomes" id="UP000000582">
    <property type="component" value="Chromosome"/>
</dbReference>
<dbReference type="AlphaFoldDB" id="Q8NPY5"/>
<proteinExistence type="predicted"/>
<dbReference type="STRING" id="196627.cg1891"/>
<reference evidence="3" key="1">
    <citation type="journal article" date="2003" name="Appl. Microbiol. Biotechnol.">
        <title>The Corynebacterium glutamicum genome: features and impacts on biotechnological processes.</title>
        <authorList>
            <person name="Ikeda M."/>
            <person name="Nakagawa S."/>
        </authorList>
    </citation>
    <scope>NUCLEOTIDE SEQUENCE [LARGE SCALE GENOMIC DNA]</scope>
    <source>
        <strain evidence="3">ATCC 13032 / DSM 20300 / BCRC 11384 / JCM 1318 / LMG 3730 / NCIMB 10025</strain>
    </source>
</reference>
<dbReference type="OrthoDB" id="9932651at2"/>
<evidence type="ECO:0000313" key="3">
    <source>
        <dbReference type="Proteomes" id="UP000000582"/>
    </source>
</evidence>
<dbReference type="PATRIC" id="fig|196627.13.peg.1636"/>
<dbReference type="KEGG" id="cgl:Cgl1676"/>
<sequence length="205" mass="22509">MQLLKRNFPTQCTKWGSHMAQKQDTTHVSEDDAPWRNVRMRFPETDAIVERFLETQGARGISLAMRQLIYLFVAEYGDVEVATVIGLKLVESLQAGAEGSDLFAQLAAGVADVDAVTTRKKAPQQIAPPSTTTRAPDQVNEFVAEAESQPVEESVVEAKVPKQQVAPQPAQKPEQKPEQKSAQPAQSEPDDGFDMDDVMGQAFGR</sequence>
<evidence type="ECO:0000256" key="1">
    <source>
        <dbReference type="SAM" id="MobiDB-lite"/>
    </source>
</evidence>
<feature type="region of interest" description="Disordered" evidence="1">
    <location>
        <begin position="145"/>
        <end position="205"/>
    </location>
</feature>
<feature type="compositionally biased region" description="Acidic residues" evidence="1">
    <location>
        <begin position="188"/>
        <end position="197"/>
    </location>
</feature>
<dbReference type="EMBL" id="BA000036">
    <property type="protein sequence ID" value="BAB99069.1"/>
    <property type="molecule type" value="Genomic_DNA"/>
</dbReference>
<organism evidence="2 3">
    <name type="scientific">Corynebacterium glutamicum (strain ATCC 13032 / DSM 20300 / JCM 1318 / BCRC 11384 / CCUG 27702 / LMG 3730 / NBRC 12168 / NCIMB 10025 / NRRL B-2784 / 534)</name>
    <dbReference type="NCBI Taxonomy" id="196627"/>
    <lineage>
        <taxon>Bacteria</taxon>
        <taxon>Bacillati</taxon>
        <taxon>Actinomycetota</taxon>
        <taxon>Actinomycetes</taxon>
        <taxon>Mycobacteriales</taxon>
        <taxon>Corynebacteriaceae</taxon>
        <taxon>Corynebacterium</taxon>
    </lineage>
</organism>
<dbReference type="BioCyc" id="CORYNE:G18NG-11268-MONOMER"/>
<dbReference type="HOGENOM" id="CLU_1599939_0_0_11"/>